<proteinExistence type="predicted"/>
<evidence type="ECO:0000256" key="1">
    <source>
        <dbReference type="SAM" id="Phobius"/>
    </source>
</evidence>
<dbReference type="EMBL" id="BAABGT010000024">
    <property type="protein sequence ID" value="GAA4541841.1"/>
    <property type="molecule type" value="Genomic_DNA"/>
</dbReference>
<sequence>MPTTLRLVLAVLFLLAGIALVAVAVLGARSRLRRNGWIGVRTAATLDSAPAWVSANRVAAPPLGAAGAVALLAGLTLVAGPAPVLAWIVTGVGVVGSLVLTGIGGALGDRAAQLETASRAEAPQPAGCAGTCAGCDLVAGCRPQP</sequence>
<feature type="transmembrane region" description="Helical" evidence="1">
    <location>
        <begin position="6"/>
        <end position="28"/>
    </location>
</feature>
<evidence type="ECO:0008006" key="4">
    <source>
        <dbReference type="Google" id="ProtNLM"/>
    </source>
</evidence>
<feature type="transmembrane region" description="Helical" evidence="1">
    <location>
        <begin position="84"/>
        <end position="107"/>
    </location>
</feature>
<gene>
    <name evidence="2" type="ORF">GCM10023175_16400</name>
</gene>
<dbReference type="Proteomes" id="UP001501598">
    <property type="component" value="Unassembled WGS sequence"/>
</dbReference>
<comment type="caution">
    <text evidence="2">The sequence shown here is derived from an EMBL/GenBank/DDBJ whole genome shotgun (WGS) entry which is preliminary data.</text>
</comment>
<dbReference type="RefSeq" id="WP_345414346.1">
    <property type="nucleotide sequence ID" value="NZ_BAABGT010000024.1"/>
</dbReference>
<keyword evidence="1" id="KW-1133">Transmembrane helix</keyword>
<dbReference type="Pfam" id="PF13630">
    <property type="entry name" value="SdpI"/>
    <property type="match status" value="1"/>
</dbReference>
<feature type="transmembrane region" description="Helical" evidence="1">
    <location>
        <begin position="58"/>
        <end position="78"/>
    </location>
</feature>
<accession>A0ABP8RLX1</accession>
<reference evidence="3" key="1">
    <citation type="journal article" date="2019" name="Int. J. Syst. Evol. Microbiol.">
        <title>The Global Catalogue of Microorganisms (GCM) 10K type strain sequencing project: providing services to taxonomists for standard genome sequencing and annotation.</title>
        <authorList>
            <consortium name="The Broad Institute Genomics Platform"/>
            <consortium name="The Broad Institute Genome Sequencing Center for Infectious Disease"/>
            <person name="Wu L."/>
            <person name="Ma J."/>
        </authorList>
    </citation>
    <scope>NUCLEOTIDE SEQUENCE [LARGE SCALE GENOMIC DNA]</scope>
    <source>
        <strain evidence="3">JCM 17906</strain>
    </source>
</reference>
<evidence type="ECO:0000313" key="3">
    <source>
        <dbReference type="Proteomes" id="UP001501598"/>
    </source>
</evidence>
<organism evidence="2 3">
    <name type="scientific">Pseudonocardia xishanensis</name>
    <dbReference type="NCBI Taxonomy" id="630995"/>
    <lineage>
        <taxon>Bacteria</taxon>
        <taxon>Bacillati</taxon>
        <taxon>Actinomycetota</taxon>
        <taxon>Actinomycetes</taxon>
        <taxon>Pseudonocardiales</taxon>
        <taxon>Pseudonocardiaceae</taxon>
        <taxon>Pseudonocardia</taxon>
    </lineage>
</organism>
<protein>
    <recommendedName>
        <fullName evidence="4">SdpI/YhfL family protein</fullName>
    </recommendedName>
</protein>
<keyword evidence="1" id="KW-0472">Membrane</keyword>
<dbReference type="InterPro" id="IPR025962">
    <property type="entry name" value="SdpI/YhfL"/>
</dbReference>
<keyword evidence="3" id="KW-1185">Reference proteome</keyword>
<name>A0ABP8RLX1_9PSEU</name>
<evidence type="ECO:0000313" key="2">
    <source>
        <dbReference type="EMBL" id="GAA4541841.1"/>
    </source>
</evidence>
<keyword evidence="1" id="KW-0812">Transmembrane</keyword>